<name>A0A1A8VXG7_PLAOA</name>
<organism evidence="6 7">
    <name type="scientific">Plasmodium ovale curtisi</name>
    <dbReference type="NCBI Taxonomy" id="864141"/>
    <lineage>
        <taxon>Eukaryota</taxon>
        <taxon>Sar</taxon>
        <taxon>Alveolata</taxon>
        <taxon>Apicomplexa</taxon>
        <taxon>Aconoidasida</taxon>
        <taxon>Haemosporida</taxon>
        <taxon>Plasmodiidae</taxon>
        <taxon>Plasmodium</taxon>
        <taxon>Plasmodium (Plasmodium)</taxon>
    </lineage>
</organism>
<gene>
    <name evidence="6" type="ORF">POVCU2_0021510</name>
</gene>
<keyword evidence="2" id="KW-0963">Cytoplasm</keyword>
<dbReference type="Gene3D" id="2.130.10.10">
    <property type="entry name" value="YVTN repeat-like/Quinoprotein amine dehydrogenase"/>
    <property type="match status" value="1"/>
</dbReference>
<dbReference type="AlphaFoldDB" id="A0A1A8VXG7"/>
<evidence type="ECO:0000256" key="1">
    <source>
        <dbReference type="ARBA" id="ARBA00004496"/>
    </source>
</evidence>
<dbReference type="GO" id="GO:0005737">
    <property type="term" value="C:cytoplasm"/>
    <property type="evidence" value="ECO:0007669"/>
    <property type="project" value="UniProtKB-SubCell"/>
</dbReference>
<proteinExistence type="predicted"/>
<evidence type="ECO:0000256" key="5">
    <source>
        <dbReference type="ARBA" id="ARBA00023212"/>
    </source>
</evidence>
<dbReference type="GO" id="GO:0051015">
    <property type="term" value="F:actin filament binding"/>
    <property type="evidence" value="ECO:0007669"/>
    <property type="project" value="TreeGrafter"/>
</dbReference>
<dbReference type="PANTHER" id="PTHR10709">
    <property type="entry name" value="ACTIN-RELATED PROTEIN 2/3 COMPLEX SUBUNIT 1"/>
    <property type="match status" value="1"/>
</dbReference>
<evidence type="ECO:0000313" key="6">
    <source>
        <dbReference type="EMBL" id="SBS83544.1"/>
    </source>
</evidence>
<dbReference type="PANTHER" id="PTHR10709:SF2">
    <property type="entry name" value="ACTIN-RELATED PROTEIN 2_3 COMPLEX SUBUNIT"/>
    <property type="match status" value="1"/>
</dbReference>
<evidence type="ECO:0000256" key="2">
    <source>
        <dbReference type="ARBA" id="ARBA00022490"/>
    </source>
</evidence>
<dbReference type="SUPFAM" id="SSF50978">
    <property type="entry name" value="WD40 repeat-like"/>
    <property type="match status" value="1"/>
</dbReference>
<dbReference type="Proteomes" id="UP000078560">
    <property type="component" value="Unassembled WGS sequence"/>
</dbReference>
<keyword evidence="4" id="KW-0677">Repeat</keyword>
<evidence type="ECO:0000313" key="7">
    <source>
        <dbReference type="Proteomes" id="UP000078560"/>
    </source>
</evidence>
<keyword evidence="3" id="KW-0853">WD repeat</keyword>
<dbReference type="InterPro" id="IPR036322">
    <property type="entry name" value="WD40_repeat_dom_sf"/>
</dbReference>
<dbReference type="GO" id="GO:0034314">
    <property type="term" value="P:Arp2/3 complex-mediated actin nucleation"/>
    <property type="evidence" value="ECO:0007669"/>
    <property type="project" value="InterPro"/>
</dbReference>
<dbReference type="GO" id="GO:0005885">
    <property type="term" value="C:Arp2/3 protein complex"/>
    <property type="evidence" value="ECO:0007669"/>
    <property type="project" value="InterPro"/>
</dbReference>
<dbReference type="InterPro" id="IPR017383">
    <property type="entry name" value="ARPC1"/>
</dbReference>
<protein>
    <submittedName>
        <fullName evidence="6">Actin-related protein 2/3 complex subunit 1, putative (ARC40)</fullName>
    </submittedName>
</protein>
<evidence type="ECO:0000256" key="3">
    <source>
        <dbReference type="ARBA" id="ARBA00022574"/>
    </source>
</evidence>
<reference evidence="7" key="1">
    <citation type="submission" date="2016-05" db="EMBL/GenBank/DDBJ databases">
        <authorList>
            <person name="Naeem Raeece"/>
        </authorList>
    </citation>
    <scope>NUCLEOTIDE SEQUENCE [LARGE SCALE GENOMIC DNA]</scope>
</reference>
<evidence type="ECO:0000256" key="4">
    <source>
        <dbReference type="ARBA" id="ARBA00022737"/>
    </source>
</evidence>
<dbReference type="EMBL" id="FLQU01000288">
    <property type="protein sequence ID" value="SBS83544.1"/>
    <property type="molecule type" value="Genomic_DNA"/>
</dbReference>
<comment type="subcellular location">
    <subcellularLocation>
        <location evidence="1">Cytoplasm</location>
    </subcellularLocation>
</comment>
<accession>A0A1A8VXG7</accession>
<keyword evidence="5" id="KW-0206">Cytoskeleton</keyword>
<dbReference type="InterPro" id="IPR015943">
    <property type="entry name" value="WD40/YVTN_repeat-like_dom_sf"/>
</dbReference>
<sequence length="607" mass="69610">MMIAHLKCTCTKYTIPDEDCDTPIRVSGNKEDILVAVVNNKNNVILHKIVNAELTYCDTIYTGVSCNNYNAKEEKYTRKEKSYTGLCNTFCVTHPHKTSSNKIIGLEWSKQNELLIVTIDMNCLIYKKNKNAKWECTNVNIPTEELPTCVCWHPHTHSENHLRKFCDMMIAHLKCTCTKYTIPDEDCDTPIRVSGNKEDILVAVVNNKNNVILHKIVNAELTYCDTIYTGVSCNNYNAKEEKYTRKEKSYTGLCNTFCVTHPHKTSSNKIIGLEWSKQNELLIVTIDMNCLIYKKNKNAKWECTNVNIPTEELPTCVCWHPHTHSFAIGFSSGNIFICSKREKQKWVIKKVVKHIGSILFLEWSSSGYILSTNSLDETSFLMCTSGLMDEDSKNKENLKAYAHIEEFITERNLKNNDVINKIECRGHVILHSSFSASNEKVAIIASSFESSCKKQQIIISDFFKSPANTQFVSWIGQTLQRCMFLDEERLLVVCTEAFTMNVFAMFGYEMFPIIVECLHGEWIISRVVLPEFSIKNLSVDFFYDKKSIQDIEKECNHMHGNEIIGEIIPHSNSILQISMLEPYEHKECGKFVTVSSDFNVVIWSFIL</sequence>